<evidence type="ECO:0000256" key="1">
    <source>
        <dbReference type="SAM" id="SignalP"/>
    </source>
</evidence>
<protein>
    <recommendedName>
        <fullName evidence="4">Lipocalin-like domain-containing protein</fullName>
    </recommendedName>
</protein>
<evidence type="ECO:0008006" key="4">
    <source>
        <dbReference type="Google" id="ProtNLM"/>
    </source>
</evidence>
<feature type="chain" id="PRO_5047253922" description="Lipocalin-like domain-containing protein" evidence="1">
    <location>
        <begin position="18"/>
        <end position="155"/>
    </location>
</feature>
<accession>A0ABT0PSY8</accession>
<dbReference type="EMBL" id="JAMFMA010000002">
    <property type="protein sequence ID" value="MCL6273847.1"/>
    <property type="molecule type" value="Genomic_DNA"/>
</dbReference>
<keyword evidence="3" id="KW-1185">Reference proteome</keyword>
<name>A0ABT0PSY8_9FLAO</name>
<reference evidence="2 3" key="1">
    <citation type="submission" date="2022-05" db="EMBL/GenBank/DDBJ databases">
        <authorList>
            <person name="Park J.-S."/>
        </authorList>
    </citation>
    <scope>NUCLEOTIDE SEQUENCE [LARGE SCALE GENOMIC DNA]</scope>
    <source>
        <strain evidence="2 3">2012CJ35-5</strain>
    </source>
</reference>
<dbReference type="RefSeq" id="WP_249657037.1">
    <property type="nucleotide sequence ID" value="NZ_JAMFMA010000002.1"/>
</dbReference>
<evidence type="ECO:0000313" key="2">
    <source>
        <dbReference type="EMBL" id="MCL6273847.1"/>
    </source>
</evidence>
<keyword evidence="1" id="KW-0732">Signal</keyword>
<feature type="signal peptide" evidence="1">
    <location>
        <begin position="1"/>
        <end position="17"/>
    </location>
</feature>
<gene>
    <name evidence="2" type="ORF">M3P19_07500</name>
</gene>
<dbReference type="Proteomes" id="UP001203607">
    <property type="component" value="Unassembled WGS sequence"/>
</dbReference>
<evidence type="ECO:0000313" key="3">
    <source>
        <dbReference type="Proteomes" id="UP001203607"/>
    </source>
</evidence>
<sequence length="155" mass="17399">MKIQFLLAFLVVTLASAQKTTLKRETLVGCWTMILEEEPSSDYLSFQKCTDLYDSKVKVTLLTFDLKHDGKLSFFQETSSPICPGFGNAKFEGTWSFHEDTAVLTLHYTKGHHGVQIIDGQMGENIKAVAFQCTIETLLPDLFTTPLESIVLDEN</sequence>
<organism evidence="2 3">
    <name type="scientific">Flagellimonas spongiicola</name>
    <dbReference type="NCBI Taxonomy" id="2942208"/>
    <lineage>
        <taxon>Bacteria</taxon>
        <taxon>Pseudomonadati</taxon>
        <taxon>Bacteroidota</taxon>
        <taxon>Flavobacteriia</taxon>
        <taxon>Flavobacteriales</taxon>
        <taxon>Flavobacteriaceae</taxon>
        <taxon>Flagellimonas</taxon>
    </lineage>
</organism>
<proteinExistence type="predicted"/>
<comment type="caution">
    <text evidence="2">The sequence shown here is derived from an EMBL/GenBank/DDBJ whole genome shotgun (WGS) entry which is preliminary data.</text>
</comment>